<keyword evidence="4" id="KW-0233">DNA recombination</keyword>
<dbReference type="SUPFAM" id="SSF56349">
    <property type="entry name" value="DNA breaking-rejoining enzymes"/>
    <property type="match status" value="1"/>
</dbReference>
<evidence type="ECO:0000313" key="9">
    <source>
        <dbReference type="Proteomes" id="UP000319142"/>
    </source>
</evidence>
<feature type="domain" description="Tyr recombinase" evidence="6">
    <location>
        <begin position="122"/>
        <end position="328"/>
    </location>
</feature>
<dbReference type="GO" id="GO:0003677">
    <property type="term" value="F:DNA binding"/>
    <property type="evidence" value="ECO:0007669"/>
    <property type="project" value="UniProtKB-UniRule"/>
</dbReference>
<dbReference type="CDD" id="cd01189">
    <property type="entry name" value="INT_ICEBs1_C_like"/>
    <property type="match status" value="1"/>
</dbReference>
<evidence type="ECO:0000313" key="8">
    <source>
        <dbReference type="EMBL" id="TVT30615.1"/>
    </source>
</evidence>
<dbReference type="EMBL" id="VMRX01000058">
    <property type="protein sequence ID" value="TVT30615.1"/>
    <property type="molecule type" value="Genomic_DNA"/>
</dbReference>
<keyword evidence="3 5" id="KW-0238">DNA-binding</keyword>
<evidence type="ECO:0000256" key="4">
    <source>
        <dbReference type="ARBA" id="ARBA00023172"/>
    </source>
</evidence>
<dbReference type="InterPro" id="IPR044068">
    <property type="entry name" value="CB"/>
</dbReference>
<dbReference type="GO" id="GO:0015074">
    <property type="term" value="P:DNA integration"/>
    <property type="evidence" value="ECO:0007669"/>
    <property type="project" value="UniProtKB-KW"/>
</dbReference>
<dbReference type="InterPro" id="IPR050090">
    <property type="entry name" value="Tyrosine_recombinase_XerCD"/>
</dbReference>
<evidence type="ECO:0000256" key="5">
    <source>
        <dbReference type="PROSITE-ProRule" id="PRU01248"/>
    </source>
</evidence>
<proteinExistence type="inferred from homology"/>
<name>A0A558B276_9GAMM</name>
<evidence type="ECO:0000256" key="2">
    <source>
        <dbReference type="ARBA" id="ARBA00022908"/>
    </source>
</evidence>
<dbReference type="RefSeq" id="WP_273135197.1">
    <property type="nucleotide sequence ID" value="NZ_VMRX01000058.1"/>
</dbReference>
<protein>
    <submittedName>
        <fullName evidence="8">Site-specific integrase</fullName>
    </submittedName>
</protein>
<accession>A0A558B276</accession>
<dbReference type="Pfam" id="PF13102">
    <property type="entry name" value="Phage_int_SAM_5"/>
    <property type="match status" value="1"/>
</dbReference>
<dbReference type="InterPro" id="IPR011010">
    <property type="entry name" value="DNA_brk_join_enz"/>
</dbReference>
<dbReference type="GO" id="GO:0006310">
    <property type="term" value="P:DNA recombination"/>
    <property type="evidence" value="ECO:0007669"/>
    <property type="project" value="UniProtKB-KW"/>
</dbReference>
<keyword evidence="2" id="KW-0229">DNA integration</keyword>
<comment type="similarity">
    <text evidence="1">Belongs to the 'phage' integrase family.</text>
</comment>
<dbReference type="InterPro" id="IPR025269">
    <property type="entry name" value="SAM-like_dom"/>
</dbReference>
<dbReference type="PANTHER" id="PTHR30349:SF41">
    <property type="entry name" value="INTEGRASE_RECOMBINASE PROTEIN MJ0367-RELATED"/>
    <property type="match status" value="1"/>
</dbReference>
<dbReference type="Gene3D" id="1.10.443.10">
    <property type="entry name" value="Intergrase catalytic core"/>
    <property type="match status" value="1"/>
</dbReference>
<gene>
    <name evidence="8" type="ORF">FHK81_16610</name>
</gene>
<comment type="caution">
    <text evidence="8">The sequence shown here is derived from an EMBL/GenBank/DDBJ whole genome shotgun (WGS) entry which is preliminary data.</text>
</comment>
<dbReference type="PROSITE" id="PS51898">
    <property type="entry name" value="TYR_RECOMBINASE"/>
    <property type="match status" value="1"/>
</dbReference>
<dbReference type="InterPro" id="IPR010998">
    <property type="entry name" value="Integrase_recombinase_N"/>
</dbReference>
<evidence type="ECO:0000259" key="6">
    <source>
        <dbReference type="PROSITE" id="PS51898"/>
    </source>
</evidence>
<dbReference type="PANTHER" id="PTHR30349">
    <property type="entry name" value="PHAGE INTEGRASE-RELATED"/>
    <property type="match status" value="1"/>
</dbReference>
<evidence type="ECO:0000256" key="3">
    <source>
        <dbReference type="ARBA" id="ARBA00023125"/>
    </source>
</evidence>
<sequence length="346" mass="39632">MNYEVNRVKARKRNKKFSGSGMGQYISDWLESKHRRLAESTFTNYRAKARLVDQYFKRSNLQSLRKKDMKNFISYLDKYGYSNKTINEYLIVLRGVLDDIVEDGVLDKNPMSDICNLPTLKPDPDPFERNEISAINAACPDFCSEIAMFQLGIFTGLRVSELLGLAWEDISLEDGTLHVSRAKVQGKLKAPKNKKSKRLIRLTPSSINLLKRLKELYLGMRSKTYSMTLEDNKTKVRVKLSMVFINSNTGKPITNESHYAKYFLKPLLARAGVRYRGPNNTRHTFASQMLTRGVNLAWIAAQLGHESTAMLFKHYGKYIQKDAPDYSDIQESVFQSFDAPPLQRAS</sequence>
<dbReference type="InterPro" id="IPR013762">
    <property type="entry name" value="Integrase-like_cat_sf"/>
</dbReference>
<dbReference type="PROSITE" id="PS51900">
    <property type="entry name" value="CB"/>
    <property type="match status" value="1"/>
</dbReference>
<dbReference type="Proteomes" id="UP000319142">
    <property type="component" value="Unassembled WGS sequence"/>
</dbReference>
<dbReference type="AlphaFoldDB" id="A0A558B276"/>
<evidence type="ECO:0000259" key="7">
    <source>
        <dbReference type="PROSITE" id="PS51900"/>
    </source>
</evidence>
<evidence type="ECO:0000256" key="1">
    <source>
        <dbReference type="ARBA" id="ARBA00008857"/>
    </source>
</evidence>
<organism evidence="8 9">
    <name type="scientific">Marinobacter vinifirmus</name>
    <dbReference type="NCBI Taxonomy" id="355591"/>
    <lineage>
        <taxon>Bacteria</taxon>
        <taxon>Pseudomonadati</taxon>
        <taxon>Pseudomonadota</taxon>
        <taxon>Gammaproteobacteria</taxon>
        <taxon>Pseudomonadales</taxon>
        <taxon>Marinobacteraceae</taxon>
        <taxon>Marinobacter</taxon>
    </lineage>
</organism>
<reference evidence="8 9" key="1">
    <citation type="submission" date="2019-07" db="EMBL/GenBank/DDBJ databases">
        <title>The pathways for chlorine oxyanion respiration interact through the shared metabolite chlorate.</title>
        <authorList>
            <person name="Barnum T.P."/>
            <person name="Cheng Y."/>
            <person name="Hill K.A."/>
            <person name="Lucas L.N."/>
            <person name="Carlson H.K."/>
            <person name="Coates J.D."/>
        </authorList>
    </citation>
    <scope>NUCLEOTIDE SEQUENCE [LARGE SCALE GENOMIC DNA]</scope>
    <source>
        <strain evidence="8">UCB</strain>
    </source>
</reference>
<dbReference type="Gene3D" id="1.10.150.130">
    <property type="match status" value="1"/>
</dbReference>
<dbReference type="Pfam" id="PF00589">
    <property type="entry name" value="Phage_integrase"/>
    <property type="match status" value="1"/>
</dbReference>
<feature type="domain" description="Core-binding (CB)" evidence="7">
    <location>
        <begin position="20"/>
        <end position="101"/>
    </location>
</feature>
<dbReference type="InterPro" id="IPR002104">
    <property type="entry name" value="Integrase_catalytic"/>
</dbReference>